<reference evidence="2 3" key="1">
    <citation type="submission" date="2023-03" db="EMBL/GenBank/DDBJ databases">
        <authorList>
            <person name="Kaur S."/>
            <person name="Espinosa-Saiz D."/>
            <person name="Velazquez E."/>
            <person name="Menendez E."/>
            <person name="diCenzo G.C."/>
        </authorList>
    </citation>
    <scope>NUCLEOTIDE SEQUENCE [LARGE SCALE GENOMIC DNA]</scope>
    <source>
        <strain evidence="2 3">LMG 27395</strain>
    </source>
</reference>
<evidence type="ECO:0000313" key="3">
    <source>
        <dbReference type="Proteomes" id="UP001235547"/>
    </source>
</evidence>
<sequence length="83" mass="8675">MALHLVTGLVIGVAAGLLVPRVAPILRPFAKSMIKAGVIAYDHARVAVAELNESTDDAIAEVRAEIEEERKAAGGQPRSKASS</sequence>
<dbReference type="Proteomes" id="UP001235547">
    <property type="component" value="Chromosome 2"/>
</dbReference>
<proteinExistence type="predicted"/>
<accession>A0ABY8CSC6</accession>
<dbReference type="RefSeq" id="WP_280731520.1">
    <property type="nucleotide sequence ID" value="NZ_CP120367.1"/>
</dbReference>
<protein>
    <submittedName>
        <fullName evidence="2">DUF5132 domain-containing protein</fullName>
    </submittedName>
</protein>
<organism evidence="2 3">
    <name type="scientific">Sinorhizobium numidicum</name>
    <dbReference type="NCBI Taxonomy" id="680248"/>
    <lineage>
        <taxon>Bacteria</taxon>
        <taxon>Pseudomonadati</taxon>
        <taxon>Pseudomonadota</taxon>
        <taxon>Alphaproteobacteria</taxon>
        <taxon>Hyphomicrobiales</taxon>
        <taxon>Rhizobiaceae</taxon>
        <taxon>Sinorhizobium/Ensifer group</taxon>
        <taxon>Sinorhizobium</taxon>
    </lineage>
</organism>
<name>A0ABY8CSC6_9HYPH</name>
<dbReference type="InterPro" id="IPR033456">
    <property type="entry name" value="DUF5132"/>
</dbReference>
<keyword evidence="3" id="KW-1185">Reference proteome</keyword>
<evidence type="ECO:0000256" key="1">
    <source>
        <dbReference type="SAM" id="Phobius"/>
    </source>
</evidence>
<gene>
    <name evidence="2" type="ORF">PYH38_000092</name>
</gene>
<dbReference type="EMBL" id="CP120370">
    <property type="protein sequence ID" value="WEX80802.1"/>
    <property type="molecule type" value="Genomic_DNA"/>
</dbReference>
<dbReference type="Pfam" id="PF17195">
    <property type="entry name" value="DUF5132"/>
    <property type="match status" value="1"/>
</dbReference>
<keyword evidence="1" id="KW-0472">Membrane</keyword>
<keyword evidence="1" id="KW-1133">Transmembrane helix</keyword>
<feature type="transmembrane region" description="Helical" evidence="1">
    <location>
        <begin position="6"/>
        <end position="26"/>
    </location>
</feature>
<keyword evidence="1" id="KW-0812">Transmembrane</keyword>
<evidence type="ECO:0000313" key="2">
    <source>
        <dbReference type="EMBL" id="WEX80802.1"/>
    </source>
</evidence>